<evidence type="ECO:0000256" key="8">
    <source>
        <dbReference type="PROSITE-ProRule" id="PRU00169"/>
    </source>
</evidence>
<evidence type="ECO:0000259" key="10">
    <source>
        <dbReference type="PROSITE" id="PS50110"/>
    </source>
</evidence>
<reference evidence="11 12" key="1">
    <citation type="submission" date="2024-09" db="EMBL/GenBank/DDBJ databases">
        <authorList>
            <person name="Sun Q."/>
            <person name="Mori K."/>
        </authorList>
    </citation>
    <scope>NUCLEOTIDE SEQUENCE [LARGE SCALE GENOMIC DNA]</scope>
    <source>
        <strain evidence="11 12">CCM 4839</strain>
    </source>
</reference>
<dbReference type="SMART" id="SM00448">
    <property type="entry name" value="REC"/>
    <property type="match status" value="1"/>
</dbReference>
<dbReference type="Pfam" id="PF00072">
    <property type="entry name" value="Response_reg"/>
    <property type="match status" value="1"/>
</dbReference>
<evidence type="ECO:0000256" key="4">
    <source>
        <dbReference type="ARBA" id="ARBA00023012"/>
    </source>
</evidence>
<dbReference type="SUPFAM" id="SSF46689">
    <property type="entry name" value="Homeodomain-like"/>
    <property type="match status" value="2"/>
</dbReference>
<evidence type="ECO:0000313" key="11">
    <source>
        <dbReference type="EMBL" id="MFC0391655.1"/>
    </source>
</evidence>
<dbReference type="PANTHER" id="PTHR42713:SF3">
    <property type="entry name" value="TRANSCRIPTIONAL REGULATORY PROTEIN HPTR"/>
    <property type="match status" value="1"/>
</dbReference>
<evidence type="ECO:0000256" key="5">
    <source>
        <dbReference type="ARBA" id="ARBA00023015"/>
    </source>
</evidence>
<evidence type="ECO:0000256" key="1">
    <source>
        <dbReference type="ARBA" id="ARBA00004496"/>
    </source>
</evidence>
<dbReference type="InterPro" id="IPR051552">
    <property type="entry name" value="HptR"/>
</dbReference>
<feature type="domain" description="Response regulatory" evidence="10">
    <location>
        <begin position="3"/>
        <end position="120"/>
    </location>
</feature>
<dbReference type="RefSeq" id="WP_204819703.1">
    <property type="nucleotide sequence ID" value="NZ_JANHOF010000006.1"/>
</dbReference>
<dbReference type="Gene3D" id="1.10.10.60">
    <property type="entry name" value="Homeodomain-like"/>
    <property type="match status" value="2"/>
</dbReference>
<dbReference type="PRINTS" id="PR00032">
    <property type="entry name" value="HTHARAC"/>
</dbReference>
<feature type="domain" description="HTH araC/xylS-type" evidence="9">
    <location>
        <begin position="248"/>
        <end position="347"/>
    </location>
</feature>
<keyword evidence="12" id="KW-1185">Reference proteome</keyword>
<dbReference type="PROSITE" id="PS50110">
    <property type="entry name" value="RESPONSE_REGULATORY"/>
    <property type="match status" value="1"/>
</dbReference>
<comment type="caution">
    <text evidence="11">The sequence shown here is derived from an EMBL/GenBank/DDBJ whole genome shotgun (WGS) entry which is preliminary data.</text>
</comment>
<sequence>MFKIITVDDEKMIKRSLRVMIEGANPDFRIVGEAKNGQEAMDIIHGDPPHLLITDICMPIMDGLELIAEVKRNYSHTQIIVISGYSEFNYAQQALRYNVTDYLLKPIDPEEFKQVLKKIYEQHISNEQRSIDRREQMWKIVDNGEQIVNWIWTLQENHLRSKLEAIRTELELLCIETDLVRDIYRDLLIYTTNRLGERSGRSYPHTMASEPGPTPSMKELHDQFQGASMSLFKEIVHLRNWGQSQHMKKTIDYIQANFSNSEISLLHMAEYASMSISYFSRFFKEETGTSFMKYLTNLRIGKAKELLAIQEHKVGDVALMVGYTNYHHFAKAFKKFTGITPTEYRQMHEERVL</sequence>
<keyword evidence="4" id="KW-0902">Two-component regulatory system</keyword>
<dbReference type="PANTHER" id="PTHR42713">
    <property type="entry name" value="HISTIDINE KINASE-RELATED"/>
    <property type="match status" value="1"/>
</dbReference>
<dbReference type="Gene3D" id="3.40.50.2300">
    <property type="match status" value="1"/>
</dbReference>
<comment type="subcellular location">
    <subcellularLocation>
        <location evidence="1">Cytoplasm</location>
    </subcellularLocation>
</comment>
<organism evidence="11 12">
    <name type="scientific">Paenibacillus mendelii</name>
    <dbReference type="NCBI Taxonomy" id="206163"/>
    <lineage>
        <taxon>Bacteria</taxon>
        <taxon>Bacillati</taxon>
        <taxon>Bacillota</taxon>
        <taxon>Bacilli</taxon>
        <taxon>Bacillales</taxon>
        <taxon>Paenibacillaceae</taxon>
        <taxon>Paenibacillus</taxon>
    </lineage>
</organism>
<keyword evidence="3 8" id="KW-0597">Phosphoprotein</keyword>
<keyword evidence="7" id="KW-0804">Transcription</keyword>
<evidence type="ECO:0000256" key="2">
    <source>
        <dbReference type="ARBA" id="ARBA00022490"/>
    </source>
</evidence>
<gene>
    <name evidence="11" type="ORF">ACFFJ8_09725</name>
</gene>
<dbReference type="InterPro" id="IPR018060">
    <property type="entry name" value="HTH_AraC"/>
</dbReference>
<dbReference type="SUPFAM" id="SSF52172">
    <property type="entry name" value="CheY-like"/>
    <property type="match status" value="1"/>
</dbReference>
<dbReference type="InterPro" id="IPR020449">
    <property type="entry name" value="Tscrpt_reg_AraC-type_HTH"/>
</dbReference>
<dbReference type="InterPro" id="IPR018062">
    <property type="entry name" value="HTH_AraC-typ_CS"/>
</dbReference>
<protein>
    <submittedName>
        <fullName evidence="11">Response regulator</fullName>
    </submittedName>
</protein>
<dbReference type="Pfam" id="PF12833">
    <property type="entry name" value="HTH_18"/>
    <property type="match status" value="1"/>
</dbReference>
<dbReference type="Proteomes" id="UP001589818">
    <property type="component" value="Unassembled WGS sequence"/>
</dbReference>
<dbReference type="SMART" id="SM00342">
    <property type="entry name" value="HTH_ARAC"/>
    <property type="match status" value="1"/>
</dbReference>
<dbReference type="InterPro" id="IPR009057">
    <property type="entry name" value="Homeodomain-like_sf"/>
</dbReference>
<keyword evidence="2" id="KW-0963">Cytoplasm</keyword>
<dbReference type="InterPro" id="IPR011006">
    <property type="entry name" value="CheY-like_superfamily"/>
</dbReference>
<keyword evidence="6" id="KW-0238">DNA-binding</keyword>
<keyword evidence="5" id="KW-0805">Transcription regulation</keyword>
<dbReference type="PROSITE" id="PS00041">
    <property type="entry name" value="HTH_ARAC_FAMILY_1"/>
    <property type="match status" value="1"/>
</dbReference>
<evidence type="ECO:0000256" key="7">
    <source>
        <dbReference type="ARBA" id="ARBA00023163"/>
    </source>
</evidence>
<evidence type="ECO:0000256" key="3">
    <source>
        <dbReference type="ARBA" id="ARBA00022553"/>
    </source>
</evidence>
<accession>A0ABV6J6Z7</accession>
<evidence type="ECO:0000313" key="12">
    <source>
        <dbReference type="Proteomes" id="UP001589818"/>
    </source>
</evidence>
<name>A0ABV6J6Z7_9BACL</name>
<proteinExistence type="predicted"/>
<evidence type="ECO:0000259" key="9">
    <source>
        <dbReference type="PROSITE" id="PS01124"/>
    </source>
</evidence>
<dbReference type="PROSITE" id="PS01124">
    <property type="entry name" value="HTH_ARAC_FAMILY_2"/>
    <property type="match status" value="1"/>
</dbReference>
<dbReference type="CDD" id="cd17536">
    <property type="entry name" value="REC_YesN-like"/>
    <property type="match status" value="1"/>
</dbReference>
<evidence type="ECO:0000256" key="6">
    <source>
        <dbReference type="ARBA" id="ARBA00023125"/>
    </source>
</evidence>
<dbReference type="InterPro" id="IPR001789">
    <property type="entry name" value="Sig_transdc_resp-reg_receiver"/>
</dbReference>
<dbReference type="EMBL" id="JBHLVF010000011">
    <property type="protein sequence ID" value="MFC0391655.1"/>
    <property type="molecule type" value="Genomic_DNA"/>
</dbReference>
<feature type="modified residue" description="4-aspartylphosphate" evidence="8">
    <location>
        <position position="55"/>
    </location>
</feature>